<proteinExistence type="predicted"/>
<evidence type="ECO:0000256" key="1">
    <source>
        <dbReference type="ARBA" id="ARBA00022737"/>
    </source>
</evidence>
<feature type="region of interest" description="Disordered" evidence="4">
    <location>
        <begin position="277"/>
        <end position="307"/>
    </location>
</feature>
<dbReference type="PROSITE" id="PS01180">
    <property type="entry name" value="CUB"/>
    <property type="match status" value="1"/>
</dbReference>
<evidence type="ECO:0000313" key="6">
    <source>
        <dbReference type="EMBL" id="CEK69574.1"/>
    </source>
</evidence>
<comment type="caution">
    <text evidence="3">Lacks conserved residue(s) required for the propagation of feature annotation.</text>
</comment>
<dbReference type="CDD" id="cd00041">
    <property type="entry name" value="CUB"/>
    <property type="match status" value="1"/>
</dbReference>
<dbReference type="PANTHER" id="PTHR24251">
    <property type="entry name" value="OVOCHYMASE-RELATED"/>
    <property type="match status" value="1"/>
</dbReference>
<feature type="domain" description="CUB" evidence="5">
    <location>
        <begin position="69"/>
        <end position="186"/>
    </location>
</feature>
<keyword evidence="2" id="KW-1015">Disulfide bond</keyword>
<gene>
    <name evidence="6" type="primary">ORF70711</name>
</gene>
<dbReference type="Gene3D" id="2.60.120.290">
    <property type="entry name" value="Spermadhesin, CUB domain"/>
    <property type="match status" value="1"/>
</dbReference>
<sequence length="307" mass="34712">CRGNEFTFLVCLSWRFSQLHFDFSSCVVIPASDKMVFKVLAILFSSVLVASAFRVARQEEPRWPDFFECNQGRTYNSLTLGPDNGPAIFRSSNFGKGDYSNGDLCIIQFAARESYVLDLTFKSFGLENGYSCWWDSFCLNGENYCGNTLENETFSYYIPAGNTFTVAFKTDSSITAKGFELYARSTPAVESNSGEPYEDRCYEEERPGDPSSPFPLFFTESETLEELNHLIDDNATSASGDYDYNEYDYGATTSDYGIDYNVDYLLSTPNYNYDINNEYDDNSVSSAPDTDDYSDADTDDYSNEYSD</sequence>
<dbReference type="EMBL" id="HACG01022709">
    <property type="protein sequence ID" value="CEK69574.1"/>
    <property type="molecule type" value="Transcribed_RNA"/>
</dbReference>
<keyword evidence="1" id="KW-0677">Repeat</keyword>
<dbReference type="Pfam" id="PF00431">
    <property type="entry name" value="CUB"/>
    <property type="match status" value="1"/>
</dbReference>
<feature type="region of interest" description="Disordered" evidence="4">
    <location>
        <begin position="190"/>
        <end position="211"/>
    </location>
</feature>
<feature type="non-terminal residue" evidence="6">
    <location>
        <position position="1"/>
    </location>
</feature>
<dbReference type="AlphaFoldDB" id="A0A0B6ZLR8"/>
<name>A0A0B6ZLR8_9EUPU</name>
<feature type="compositionally biased region" description="Acidic residues" evidence="4">
    <location>
        <begin position="289"/>
        <end position="307"/>
    </location>
</feature>
<evidence type="ECO:0000256" key="4">
    <source>
        <dbReference type="SAM" id="MobiDB-lite"/>
    </source>
</evidence>
<dbReference type="InterPro" id="IPR035914">
    <property type="entry name" value="Sperma_CUB_dom_sf"/>
</dbReference>
<organism evidence="6">
    <name type="scientific">Arion vulgaris</name>
    <dbReference type="NCBI Taxonomy" id="1028688"/>
    <lineage>
        <taxon>Eukaryota</taxon>
        <taxon>Metazoa</taxon>
        <taxon>Spiralia</taxon>
        <taxon>Lophotrochozoa</taxon>
        <taxon>Mollusca</taxon>
        <taxon>Gastropoda</taxon>
        <taxon>Heterobranchia</taxon>
        <taxon>Euthyneura</taxon>
        <taxon>Panpulmonata</taxon>
        <taxon>Eupulmonata</taxon>
        <taxon>Stylommatophora</taxon>
        <taxon>Helicina</taxon>
        <taxon>Arionoidea</taxon>
        <taxon>Arionidae</taxon>
        <taxon>Arion</taxon>
    </lineage>
</organism>
<dbReference type="InterPro" id="IPR000859">
    <property type="entry name" value="CUB_dom"/>
</dbReference>
<reference evidence="6" key="1">
    <citation type="submission" date="2014-12" db="EMBL/GenBank/DDBJ databases">
        <title>Insight into the proteome of Arion vulgaris.</title>
        <authorList>
            <person name="Aradska J."/>
            <person name="Bulat T."/>
            <person name="Smidak R."/>
            <person name="Sarate P."/>
            <person name="Gangsoo J."/>
            <person name="Sialana F."/>
            <person name="Bilban M."/>
            <person name="Lubec G."/>
        </authorList>
    </citation>
    <scope>NUCLEOTIDE SEQUENCE</scope>
    <source>
        <tissue evidence="6">Skin</tissue>
    </source>
</reference>
<accession>A0A0B6ZLR8</accession>
<evidence type="ECO:0000256" key="2">
    <source>
        <dbReference type="ARBA" id="ARBA00023157"/>
    </source>
</evidence>
<dbReference type="SUPFAM" id="SSF49854">
    <property type="entry name" value="Spermadhesin, CUB domain"/>
    <property type="match status" value="1"/>
</dbReference>
<evidence type="ECO:0000256" key="3">
    <source>
        <dbReference type="PROSITE-ProRule" id="PRU00059"/>
    </source>
</evidence>
<dbReference type="PANTHER" id="PTHR24251:SF30">
    <property type="entry name" value="MEMBRANE FRIZZLED-RELATED PROTEIN"/>
    <property type="match status" value="1"/>
</dbReference>
<protein>
    <recommendedName>
        <fullName evidence="5">CUB domain-containing protein</fullName>
    </recommendedName>
</protein>
<evidence type="ECO:0000259" key="5">
    <source>
        <dbReference type="PROSITE" id="PS01180"/>
    </source>
</evidence>
<dbReference type="SMART" id="SM00042">
    <property type="entry name" value="CUB"/>
    <property type="match status" value="1"/>
</dbReference>
<feature type="compositionally biased region" description="Basic and acidic residues" evidence="4">
    <location>
        <begin position="197"/>
        <end position="208"/>
    </location>
</feature>